<protein>
    <submittedName>
        <fullName evidence="1">Uncharacterized protein</fullName>
    </submittedName>
</protein>
<sequence>MEKVIENDSVGEGCQEMLGALNEKEAGAVSMGILDEEDMGVDRLNSSTGRACEDVANMGLALVLGQSGGHVGPIVTRNVPSFGVDKILTVF</sequence>
<name>A0A9D3UWE2_9ROSI</name>
<proteinExistence type="predicted"/>
<dbReference type="AlphaFoldDB" id="A0A9D3UWE2"/>
<organism evidence="1 2">
    <name type="scientific">Gossypium stocksii</name>
    <dbReference type="NCBI Taxonomy" id="47602"/>
    <lineage>
        <taxon>Eukaryota</taxon>
        <taxon>Viridiplantae</taxon>
        <taxon>Streptophyta</taxon>
        <taxon>Embryophyta</taxon>
        <taxon>Tracheophyta</taxon>
        <taxon>Spermatophyta</taxon>
        <taxon>Magnoliopsida</taxon>
        <taxon>eudicotyledons</taxon>
        <taxon>Gunneridae</taxon>
        <taxon>Pentapetalae</taxon>
        <taxon>rosids</taxon>
        <taxon>malvids</taxon>
        <taxon>Malvales</taxon>
        <taxon>Malvaceae</taxon>
        <taxon>Malvoideae</taxon>
        <taxon>Gossypium</taxon>
    </lineage>
</organism>
<gene>
    <name evidence="1" type="ORF">J1N35_028545</name>
</gene>
<dbReference type="EMBL" id="JAIQCV010000009">
    <property type="protein sequence ID" value="KAH1063558.1"/>
    <property type="molecule type" value="Genomic_DNA"/>
</dbReference>
<dbReference type="Proteomes" id="UP000828251">
    <property type="component" value="Unassembled WGS sequence"/>
</dbReference>
<comment type="caution">
    <text evidence="1">The sequence shown here is derived from an EMBL/GenBank/DDBJ whole genome shotgun (WGS) entry which is preliminary data.</text>
</comment>
<evidence type="ECO:0000313" key="1">
    <source>
        <dbReference type="EMBL" id="KAH1063558.1"/>
    </source>
</evidence>
<keyword evidence="2" id="KW-1185">Reference proteome</keyword>
<accession>A0A9D3UWE2</accession>
<evidence type="ECO:0000313" key="2">
    <source>
        <dbReference type="Proteomes" id="UP000828251"/>
    </source>
</evidence>
<reference evidence="1 2" key="1">
    <citation type="journal article" date="2021" name="Plant Biotechnol. J.">
        <title>Multi-omics assisted identification of the key and species-specific regulatory components of drought-tolerant mechanisms in Gossypium stocksii.</title>
        <authorList>
            <person name="Yu D."/>
            <person name="Ke L."/>
            <person name="Zhang D."/>
            <person name="Wu Y."/>
            <person name="Sun Y."/>
            <person name="Mei J."/>
            <person name="Sun J."/>
            <person name="Sun Y."/>
        </authorList>
    </citation>
    <scope>NUCLEOTIDE SEQUENCE [LARGE SCALE GENOMIC DNA]</scope>
    <source>
        <strain evidence="2">cv. E1</strain>
        <tissue evidence="1">Leaf</tissue>
    </source>
</reference>